<organism evidence="1 2">
    <name type="scientific">Ornithinibacillus bavariensis</name>
    <dbReference type="NCBI Taxonomy" id="545502"/>
    <lineage>
        <taxon>Bacteria</taxon>
        <taxon>Bacillati</taxon>
        <taxon>Bacillota</taxon>
        <taxon>Bacilli</taxon>
        <taxon>Bacillales</taxon>
        <taxon>Bacillaceae</taxon>
        <taxon>Ornithinibacillus</taxon>
    </lineage>
</organism>
<proteinExistence type="predicted"/>
<protein>
    <submittedName>
        <fullName evidence="1">Uncharacterized protein</fullName>
    </submittedName>
</protein>
<keyword evidence="2" id="KW-1185">Reference proteome</keyword>
<reference evidence="1" key="1">
    <citation type="submission" date="2021-03" db="EMBL/GenBank/DDBJ databases">
        <title>Antimicrobial resistance genes in bacteria isolated from Japanese honey, and their potential for conferring macrolide and lincosamide resistance in the American foulbrood pathogen Paenibacillus larvae.</title>
        <authorList>
            <person name="Okamoto M."/>
            <person name="Kumagai M."/>
            <person name="Kanamori H."/>
            <person name="Takamatsu D."/>
        </authorList>
    </citation>
    <scope>NUCLEOTIDE SEQUENCE</scope>
    <source>
        <strain evidence="1">J43TS3</strain>
    </source>
</reference>
<dbReference type="EMBL" id="BORP01000001">
    <property type="protein sequence ID" value="GIO25874.1"/>
    <property type="molecule type" value="Genomic_DNA"/>
</dbReference>
<dbReference type="AlphaFoldDB" id="A0A919X6D9"/>
<accession>A0A919X6D9</accession>
<comment type="caution">
    <text evidence="1">The sequence shown here is derived from an EMBL/GenBank/DDBJ whole genome shotgun (WGS) entry which is preliminary data.</text>
</comment>
<evidence type="ECO:0000313" key="1">
    <source>
        <dbReference type="EMBL" id="GIO25874.1"/>
    </source>
</evidence>
<name>A0A919X6D9_9BACI</name>
<sequence length="69" mass="8017">MEKLTYEQAIEQLTKLFGENVKNTFDEQLKIAGEHGIPNFNLENNEGLSVEIWVDWDKESDLLSYTIVQ</sequence>
<dbReference type="Proteomes" id="UP000676917">
    <property type="component" value="Unassembled WGS sequence"/>
</dbReference>
<evidence type="ECO:0000313" key="2">
    <source>
        <dbReference type="Proteomes" id="UP000676917"/>
    </source>
</evidence>
<dbReference type="RefSeq" id="WP_212919381.1">
    <property type="nucleotide sequence ID" value="NZ_BORP01000001.1"/>
</dbReference>
<gene>
    <name evidence="1" type="ORF">J43TS3_04850</name>
</gene>